<evidence type="ECO:0008006" key="4">
    <source>
        <dbReference type="Google" id="ProtNLM"/>
    </source>
</evidence>
<reference evidence="2 3" key="1">
    <citation type="submission" date="2021-03" db="EMBL/GenBank/DDBJ databases">
        <title>Genomic Encyclopedia of Type Strains, Phase IV (KMG-IV): sequencing the most valuable type-strain genomes for metagenomic binning, comparative biology and taxonomic classification.</title>
        <authorList>
            <person name="Goeker M."/>
        </authorList>
    </citation>
    <scope>NUCLEOTIDE SEQUENCE [LARGE SCALE GENOMIC DNA]</scope>
    <source>
        <strain evidence="2 3">DSM 26675</strain>
    </source>
</reference>
<protein>
    <recommendedName>
        <fullName evidence="4">Cytochrome c oxidase subunit 2A</fullName>
    </recommendedName>
</protein>
<accession>A0ABS4RAG8</accession>
<dbReference type="EMBL" id="JAGIKZ010000002">
    <property type="protein sequence ID" value="MBP2239896.1"/>
    <property type="molecule type" value="Genomic_DNA"/>
</dbReference>
<keyword evidence="1" id="KW-0812">Transmembrane</keyword>
<evidence type="ECO:0000256" key="1">
    <source>
        <dbReference type="SAM" id="Phobius"/>
    </source>
</evidence>
<dbReference type="Proteomes" id="UP001519293">
    <property type="component" value="Unassembled WGS sequence"/>
</dbReference>
<feature type="transmembrane region" description="Helical" evidence="1">
    <location>
        <begin position="25"/>
        <end position="46"/>
    </location>
</feature>
<organism evidence="2 3">
    <name type="scientific">Cytobacillus eiseniae</name>
    <dbReference type="NCBI Taxonomy" id="762947"/>
    <lineage>
        <taxon>Bacteria</taxon>
        <taxon>Bacillati</taxon>
        <taxon>Bacillota</taxon>
        <taxon>Bacilli</taxon>
        <taxon>Bacillales</taxon>
        <taxon>Bacillaceae</taxon>
        <taxon>Cytobacillus</taxon>
    </lineage>
</organism>
<evidence type="ECO:0000313" key="3">
    <source>
        <dbReference type="Proteomes" id="UP001519293"/>
    </source>
</evidence>
<dbReference type="RefSeq" id="WP_157087808.1">
    <property type="nucleotide sequence ID" value="NZ_JAGIKZ010000002.1"/>
</dbReference>
<proteinExistence type="predicted"/>
<sequence length="50" mass="5547">METKVNKSNTEVVSATEEETTKGTMFSLGIVGLVILITYIVLYGLFMARF</sequence>
<keyword evidence="3" id="KW-1185">Reference proteome</keyword>
<evidence type="ECO:0000313" key="2">
    <source>
        <dbReference type="EMBL" id="MBP2239896.1"/>
    </source>
</evidence>
<keyword evidence="1" id="KW-0472">Membrane</keyword>
<gene>
    <name evidence="2" type="ORF">J2Z40_000449</name>
</gene>
<keyword evidence="1" id="KW-1133">Transmembrane helix</keyword>
<name>A0ABS4RAG8_9BACI</name>
<comment type="caution">
    <text evidence="2">The sequence shown here is derived from an EMBL/GenBank/DDBJ whole genome shotgun (WGS) entry which is preliminary data.</text>
</comment>